<dbReference type="GO" id="GO:0016070">
    <property type="term" value="P:RNA metabolic process"/>
    <property type="evidence" value="ECO:0007669"/>
    <property type="project" value="InterPro"/>
</dbReference>
<evidence type="ECO:0000313" key="3">
    <source>
        <dbReference type="Proteomes" id="UP000319523"/>
    </source>
</evidence>
<comment type="caution">
    <text evidence="2">The sequence shown here is derived from an EMBL/GenBank/DDBJ whole genome shotgun (WGS) entry which is preliminary data.</text>
</comment>
<sequence>MTTYYSQHPSLHLRSDWLAETDFEMGHGVTITVAQGCIVLMADNNAMQELHEQL</sequence>
<dbReference type="Proteomes" id="UP000319523">
    <property type="component" value="Unassembled WGS sequence"/>
</dbReference>
<feature type="domain" description="Toxin SymE-like" evidence="1">
    <location>
        <begin position="5"/>
        <end position="40"/>
    </location>
</feature>
<dbReference type="GO" id="GO:0016788">
    <property type="term" value="F:hydrolase activity, acting on ester bonds"/>
    <property type="evidence" value="ECO:0007669"/>
    <property type="project" value="InterPro"/>
</dbReference>
<dbReference type="OrthoDB" id="6053337at2"/>
<dbReference type="RefSeq" id="WP_141178106.1">
    <property type="nucleotide sequence ID" value="NZ_JBHUFX010000018.1"/>
</dbReference>
<dbReference type="EMBL" id="VHQI01000040">
    <property type="protein sequence ID" value="TPW37463.1"/>
    <property type="molecule type" value="Genomic_DNA"/>
</dbReference>
<dbReference type="Pfam" id="PF08845">
    <property type="entry name" value="SymE_toxin"/>
    <property type="match status" value="1"/>
</dbReference>
<protein>
    <submittedName>
        <fullName evidence="2">Type I toxin-antitoxin system SymE family toxin</fullName>
    </submittedName>
</protein>
<gene>
    <name evidence="2" type="ORF">FKM52_21400</name>
</gene>
<dbReference type="GO" id="GO:0003723">
    <property type="term" value="F:RNA binding"/>
    <property type="evidence" value="ECO:0007669"/>
    <property type="project" value="InterPro"/>
</dbReference>
<proteinExistence type="predicted"/>
<dbReference type="GO" id="GO:0005737">
    <property type="term" value="C:cytoplasm"/>
    <property type="evidence" value="ECO:0007669"/>
    <property type="project" value="InterPro"/>
</dbReference>
<dbReference type="AlphaFoldDB" id="A0A506UWJ6"/>
<keyword evidence="3" id="KW-1185">Reference proteome</keyword>
<organism evidence="2 3">
    <name type="scientific">Mixta tenebrionis</name>
    <dbReference type="NCBI Taxonomy" id="2562439"/>
    <lineage>
        <taxon>Bacteria</taxon>
        <taxon>Pseudomonadati</taxon>
        <taxon>Pseudomonadota</taxon>
        <taxon>Gammaproteobacteria</taxon>
        <taxon>Enterobacterales</taxon>
        <taxon>Erwiniaceae</taxon>
        <taxon>Mixta</taxon>
    </lineage>
</organism>
<accession>A0A506UWJ6</accession>
<evidence type="ECO:0000313" key="2">
    <source>
        <dbReference type="EMBL" id="TPW37463.1"/>
    </source>
</evidence>
<dbReference type="InterPro" id="IPR014944">
    <property type="entry name" value="Toxin_SymE-like"/>
</dbReference>
<evidence type="ECO:0000259" key="1">
    <source>
        <dbReference type="Pfam" id="PF08845"/>
    </source>
</evidence>
<name>A0A506UWJ6_9GAMM</name>
<reference evidence="2 3" key="1">
    <citation type="submission" date="2019-06" db="EMBL/GenBank/DDBJ databases">
        <authorList>
            <person name="Yang Y."/>
        </authorList>
    </citation>
    <scope>NUCLEOTIDE SEQUENCE [LARGE SCALE GENOMIC DNA]</scope>
    <source>
        <strain evidence="2 3">BIT-26</strain>
    </source>
</reference>